<sequence length="134" mass="15447">MRIVDASALTALVLKEEGWDDILKFFTPAHSIEHVVKETMNAIWRMKNVKKLIDDKTAFGMKRVLFELLNERTLLLLNEMEYVENAFEIAMNNNLTFYDSLYIAACLKHSAQLITRDDKQARVAEKLGVEVVMP</sequence>
<feature type="domain" description="PIN" evidence="2">
    <location>
        <begin position="3"/>
        <end position="125"/>
    </location>
</feature>
<dbReference type="InterPro" id="IPR051619">
    <property type="entry name" value="TypeII_TA_RNase_PINc/VapC"/>
</dbReference>
<dbReference type="AlphaFoldDB" id="A0A0U3HCF3"/>
<dbReference type="OMA" id="VYDALYV"/>
<dbReference type="Proteomes" id="UP000060043">
    <property type="component" value="Chromosome"/>
</dbReference>
<evidence type="ECO:0000256" key="1">
    <source>
        <dbReference type="ARBA" id="ARBA00022842"/>
    </source>
</evidence>
<proteinExistence type="predicted"/>
<dbReference type="Proteomes" id="UP000065473">
    <property type="component" value="Chromosome"/>
</dbReference>
<dbReference type="Pfam" id="PF01850">
    <property type="entry name" value="PIN"/>
    <property type="match status" value="1"/>
</dbReference>
<dbReference type="CDD" id="cd09873">
    <property type="entry name" value="PIN_Pae0151-like"/>
    <property type="match status" value="1"/>
</dbReference>
<evidence type="ECO:0000259" key="2">
    <source>
        <dbReference type="Pfam" id="PF01850"/>
    </source>
</evidence>
<dbReference type="EMBL" id="CP013694">
    <property type="protein sequence ID" value="ALU29913.1"/>
    <property type="molecule type" value="Genomic_DNA"/>
</dbReference>
<dbReference type="GeneID" id="14552497"/>
<evidence type="ECO:0000313" key="5">
    <source>
        <dbReference type="Proteomes" id="UP000060043"/>
    </source>
</evidence>
<evidence type="ECO:0000313" key="6">
    <source>
        <dbReference type="Proteomes" id="UP000065473"/>
    </source>
</evidence>
<dbReference type="OrthoDB" id="269293at2157"/>
<dbReference type="PANTHER" id="PTHR35901:SF1">
    <property type="entry name" value="EXONUCLEASE VAPC9"/>
    <property type="match status" value="1"/>
</dbReference>
<dbReference type="PANTHER" id="PTHR35901">
    <property type="entry name" value="RIBONUCLEASE VAPC3"/>
    <property type="match status" value="1"/>
</dbReference>
<name>A0A0U3HCF3_9CREN</name>
<dbReference type="RefSeq" id="WP_011278785.1">
    <property type="nucleotide sequence ID" value="NZ_BHWZ01000006.1"/>
</dbReference>
<evidence type="ECO:0000313" key="4">
    <source>
        <dbReference type="EMBL" id="ALU32655.1"/>
    </source>
</evidence>
<dbReference type="Gene3D" id="3.40.50.1010">
    <property type="entry name" value="5'-nuclease"/>
    <property type="match status" value="1"/>
</dbReference>
<dbReference type="SUPFAM" id="SSF88723">
    <property type="entry name" value="PIN domain-like"/>
    <property type="match status" value="1"/>
</dbReference>
<gene>
    <name evidence="3" type="ORF">ATY89_08160</name>
    <name evidence="4" type="ORF">ATZ20_11180</name>
</gene>
<dbReference type="InterPro" id="IPR029060">
    <property type="entry name" value="PIN-like_dom_sf"/>
</dbReference>
<dbReference type="InterPro" id="IPR044153">
    <property type="entry name" value="PIN_Pae0151-like"/>
</dbReference>
<dbReference type="EMBL" id="CP013695">
    <property type="protein sequence ID" value="ALU32655.1"/>
    <property type="molecule type" value="Genomic_DNA"/>
</dbReference>
<accession>A0A0U3HCF3</accession>
<keyword evidence="1" id="KW-0460">Magnesium</keyword>
<dbReference type="InterPro" id="IPR002716">
    <property type="entry name" value="PIN_dom"/>
</dbReference>
<protein>
    <submittedName>
        <fullName evidence="4">PIN domain-containing protein</fullName>
    </submittedName>
</protein>
<evidence type="ECO:0000313" key="3">
    <source>
        <dbReference type="EMBL" id="ALU29913.1"/>
    </source>
</evidence>
<reference evidence="5 6" key="1">
    <citation type="submission" date="2015-12" db="EMBL/GenBank/DDBJ databases">
        <title>A stable core within a dynamic pangenome in Sulfolobus acidocaldarius.</title>
        <authorList>
            <person name="Anderson R."/>
            <person name="Kouris A."/>
            <person name="Seward C."/>
            <person name="Campbell K."/>
            <person name="Whitaker R."/>
        </authorList>
    </citation>
    <scope>NUCLEOTIDE SEQUENCE [LARGE SCALE GENOMIC DNA]</scope>
    <source>
        <strain evidence="3 6">GG12-C01-09</strain>
        <strain evidence="4 5">NG05B_CO5_07</strain>
    </source>
</reference>
<organism evidence="4 5">
    <name type="scientific">Sulfolobus acidocaldarius</name>
    <dbReference type="NCBI Taxonomy" id="2285"/>
    <lineage>
        <taxon>Archaea</taxon>
        <taxon>Thermoproteota</taxon>
        <taxon>Thermoprotei</taxon>
        <taxon>Sulfolobales</taxon>
        <taxon>Sulfolobaceae</taxon>
        <taxon>Sulfolobus</taxon>
    </lineage>
</organism>